<keyword evidence="6" id="KW-0464">Manganese</keyword>
<feature type="binding site" evidence="6">
    <location>
        <position position="10"/>
    </location>
    <ligand>
        <name>Mg(2+)</name>
        <dbReference type="ChEBI" id="CHEBI:18420"/>
        <label>1</label>
    </ligand>
</feature>
<feature type="active site" description="Proton acceptor" evidence="5">
    <location>
        <position position="233"/>
    </location>
</feature>
<comment type="cofactor">
    <cofactor evidence="6">
        <name>Mg(2+)</name>
        <dbReference type="ChEBI" id="CHEBI:18420"/>
    </cofactor>
    <cofactor evidence="6">
        <name>Mn(2+)</name>
        <dbReference type="ChEBI" id="CHEBI:29035"/>
    </cofactor>
    <text evidence="6">Probably binds two magnesium or manganese ions per subunit.</text>
</comment>
<dbReference type="SUPFAM" id="SSF56219">
    <property type="entry name" value="DNase I-like"/>
    <property type="match status" value="1"/>
</dbReference>
<dbReference type="CDD" id="cd09076">
    <property type="entry name" value="L1-EN"/>
    <property type="match status" value="1"/>
</dbReference>
<proteinExistence type="inferred from homology"/>
<dbReference type="STRING" id="69332.A0A388KAN9"/>
<evidence type="ECO:0000256" key="2">
    <source>
        <dbReference type="ARBA" id="ARBA00022723"/>
    </source>
</evidence>
<dbReference type="GO" id="GO:0008311">
    <property type="term" value="F:double-stranded DNA 3'-5' DNA exonuclease activity"/>
    <property type="evidence" value="ECO:0007669"/>
    <property type="project" value="TreeGrafter"/>
</dbReference>
<reference evidence="9 10" key="1">
    <citation type="journal article" date="2018" name="Cell">
        <title>The Chara Genome: Secondary Complexity and Implications for Plant Terrestrialization.</title>
        <authorList>
            <person name="Nishiyama T."/>
            <person name="Sakayama H."/>
            <person name="Vries J.D."/>
            <person name="Buschmann H."/>
            <person name="Saint-Marcoux D."/>
            <person name="Ullrich K.K."/>
            <person name="Haas F.B."/>
            <person name="Vanderstraeten L."/>
            <person name="Becker D."/>
            <person name="Lang D."/>
            <person name="Vosolsobe S."/>
            <person name="Rombauts S."/>
            <person name="Wilhelmsson P.K.I."/>
            <person name="Janitza P."/>
            <person name="Kern R."/>
            <person name="Heyl A."/>
            <person name="Rumpler F."/>
            <person name="Villalobos L.I.A.C."/>
            <person name="Clay J.M."/>
            <person name="Skokan R."/>
            <person name="Toyoda A."/>
            <person name="Suzuki Y."/>
            <person name="Kagoshima H."/>
            <person name="Schijlen E."/>
            <person name="Tajeshwar N."/>
            <person name="Catarino B."/>
            <person name="Hetherington A.J."/>
            <person name="Saltykova A."/>
            <person name="Bonnot C."/>
            <person name="Breuninger H."/>
            <person name="Symeonidi A."/>
            <person name="Radhakrishnan G.V."/>
            <person name="Van Nieuwerburgh F."/>
            <person name="Deforce D."/>
            <person name="Chang C."/>
            <person name="Karol K.G."/>
            <person name="Hedrich R."/>
            <person name="Ulvskov P."/>
            <person name="Glockner G."/>
            <person name="Delwiche C.F."/>
            <person name="Petrasek J."/>
            <person name="Van de Peer Y."/>
            <person name="Friml J."/>
            <person name="Beilby M."/>
            <person name="Dolan L."/>
            <person name="Kohara Y."/>
            <person name="Sugano S."/>
            <person name="Fujiyama A."/>
            <person name="Delaux P.-M."/>
            <person name="Quint M."/>
            <person name="TheiBen G."/>
            <person name="Hagemann M."/>
            <person name="Harholt J."/>
            <person name="Dunand C."/>
            <person name="Zachgo S."/>
            <person name="Langdale J."/>
            <person name="Maumus F."/>
            <person name="Straeten D.V.D."/>
            <person name="Gould S.B."/>
            <person name="Rensing S.A."/>
        </authorList>
    </citation>
    <scope>NUCLEOTIDE SEQUENCE [LARGE SCALE GENOMIC DNA]</scope>
    <source>
        <strain evidence="9 10">S276</strain>
    </source>
</reference>
<dbReference type="Gramene" id="GBG67013">
    <property type="protein sequence ID" value="GBG67013"/>
    <property type="gene ID" value="CBR_g78791"/>
</dbReference>
<evidence type="ECO:0000256" key="4">
    <source>
        <dbReference type="ARBA" id="ARBA00022842"/>
    </source>
</evidence>
<name>A0A388KAN9_CHABU</name>
<keyword evidence="4 6" id="KW-0460">Magnesium</keyword>
<feature type="binding site" evidence="6">
    <location>
        <position position="232"/>
    </location>
    <ligand>
        <name>Mg(2+)</name>
        <dbReference type="ChEBI" id="CHEBI:18420"/>
        <label>1</label>
    </ligand>
</feature>
<dbReference type="OMA" id="WNEMFAS"/>
<keyword evidence="2 6" id="KW-0479">Metal-binding</keyword>
<accession>A0A388KAN9</accession>
<gene>
    <name evidence="9" type="ORF">CBR_g78791</name>
</gene>
<dbReference type="EMBL" id="BFEA01000082">
    <property type="protein sequence ID" value="GBG67013.1"/>
    <property type="molecule type" value="Genomic_DNA"/>
</dbReference>
<organism evidence="9 10">
    <name type="scientific">Chara braunii</name>
    <name type="common">Braun's stonewort</name>
    <dbReference type="NCBI Taxonomy" id="69332"/>
    <lineage>
        <taxon>Eukaryota</taxon>
        <taxon>Viridiplantae</taxon>
        <taxon>Streptophyta</taxon>
        <taxon>Charophyceae</taxon>
        <taxon>Charales</taxon>
        <taxon>Characeae</taxon>
        <taxon>Chara</taxon>
    </lineage>
</organism>
<feature type="domain" description="Endonuclease/exonuclease/phosphatase" evidence="8">
    <location>
        <begin position="7"/>
        <end position="233"/>
    </location>
</feature>
<dbReference type="OrthoDB" id="1750912at2759"/>
<dbReference type="PANTHER" id="PTHR22748:SF4">
    <property type="entry name" value="DNA-(APURINIC OR APYRIMIDINIC SITE) ENDONUCLEASE 2"/>
    <property type="match status" value="1"/>
</dbReference>
<sequence length="540" mass="61597">MGRVRIGSWNVQGLGDSDGTQKGRRLKSWIFEQSVDIMLIQETKLSERKLGQLGDWWQGPLLWSPAQGSRGGVAILIHNRVEARVIECDNDLWGRWSWVKLSIGKEDWVLASVYAPNDPLARIEFIELLPYKLPRSEHIIVGGDWNMVRCPGLDSEKPEGMKRDRRTLLLWMEKWGLRDVFREMHPVDPGYTWFGTAPQTAHVRRRLDFFLVSGAVADNVQTVGEQSASMSDHKPIRLEIQSGEVSSRGPGCFRLNTQLLEDQGIKSWVQSFWSDWEDAKGEFESMAKWVDAGLRIISSKMQSFSMIAAYLRNKEEADCRKALEEVEARSASHPISEIAWAEERAECKRRWEELQVRKYNRWDQILKEKKIVTGDRVTKETFQRSLSRRRAVPMKGLCHPHLNGLPLATDNQEMCVYAAAYFKDIMTSRSCHVDPDSDLSAHSKLWNSLGIALSEQAKEELDKPITAEELTMTLKTVAVGKAPGDDGLPMEFYRACWEVLVGNLVVMFNEVLQGGRLGESMTRGIITLLYKKGDRCEIRN</sequence>
<evidence type="ECO:0000313" key="9">
    <source>
        <dbReference type="EMBL" id="GBG67013.1"/>
    </source>
</evidence>
<dbReference type="GO" id="GO:0006284">
    <property type="term" value="P:base-excision repair"/>
    <property type="evidence" value="ECO:0007669"/>
    <property type="project" value="TreeGrafter"/>
</dbReference>
<dbReference type="Proteomes" id="UP000265515">
    <property type="component" value="Unassembled WGS sequence"/>
</dbReference>
<evidence type="ECO:0000259" key="8">
    <source>
        <dbReference type="Pfam" id="PF03372"/>
    </source>
</evidence>
<keyword evidence="10" id="KW-1185">Reference proteome</keyword>
<dbReference type="InterPro" id="IPR005135">
    <property type="entry name" value="Endo/exonuclease/phosphatase"/>
</dbReference>
<feature type="binding site" evidence="6">
    <location>
        <position position="233"/>
    </location>
    <ligand>
        <name>Mg(2+)</name>
        <dbReference type="ChEBI" id="CHEBI:18420"/>
        <label>1</label>
    </ligand>
</feature>
<feature type="site" description="Interaction with DNA substrate" evidence="7">
    <location>
        <position position="233"/>
    </location>
</feature>
<keyword evidence="3" id="KW-0378">Hydrolase</keyword>
<dbReference type="InterPro" id="IPR036691">
    <property type="entry name" value="Endo/exonu/phosph_ase_sf"/>
</dbReference>
<dbReference type="GO" id="GO:0008081">
    <property type="term" value="F:phosphoric diester hydrolase activity"/>
    <property type="evidence" value="ECO:0007669"/>
    <property type="project" value="TreeGrafter"/>
</dbReference>
<dbReference type="GO" id="GO:0003906">
    <property type="term" value="F:DNA-(apurinic or apyrimidinic site) endonuclease activity"/>
    <property type="evidence" value="ECO:0007669"/>
    <property type="project" value="TreeGrafter"/>
</dbReference>
<protein>
    <recommendedName>
        <fullName evidence="8">Endonuclease/exonuclease/phosphatase domain-containing protein</fullName>
    </recommendedName>
</protein>
<evidence type="ECO:0000256" key="1">
    <source>
        <dbReference type="ARBA" id="ARBA00007092"/>
    </source>
</evidence>
<feature type="binding site" evidence="6">
    <location>
        <position position="146"/>
    </location>
    <ligand>
        <name>Mg(2+)</name>
        <dbReference type="ChEBI" id="CHEBI:18420"/>
        <label>1</label>
    </ligand>
</feature>
<evidence type="ECO:0000256" key="6">
    <source>
        <dbReference type="PIRSR" id="PIRSR604808-2"/>
    </source>
</evidence>
<dbReference type="GO" id="GO:0046872">
    <property type="term" value="F:metal ion binding"/>
    <property type="evidence" value="ECO:0007669"/>
    <property type="project" value="UniProtKB-KW"/>
</dbReference>
<dbReference type="InterPro" id="IPR004808">
    <property type="entry name" value="AP_endonuc_1"/>
</dbReference>
<evidence type="ECO:0000256" key="3">
    <source>
        <dbReference type="ARBA" id="ARBA00022801"/>
    </source>
</evidence>
<dbReference type="Gene3D" id="3.60.10.10">
    <property type="entry name" value="Endonuclease/exonuclease/phosphatase"/>
    <property type="match status" value="1"/>
</dbReference>
<feature type="binding site" evidence="6">
    <location>
        <position position="144"/>
    </location>
    <ligand>
        <name>Mg(2+)</name>
        <dbReference type="ChEBI" id="CHEBI:18420"/>
        <label>1</label>
    </ligand>
</feature>
<comment type="caution">
    <text evidence="9">The sequence shown here is derived from an EMBL/GenBank/DDBJ whole genome shotgun (WGS) entry which is preliminary data.</text>
</comment>
<feature type="site" description="Important for catalytic activity" evidence="7">
    <location>
        <position position="208"/>
    </location>
</feature>
<feature type="active site" evidence="5">
    <location>
        <position position="114"/>
    </location>
</feature>
<comment type="similarity">
    <text evidence="1">Belongs to the DNA repair enzymes AP/ExoA family.</text>
</comment>
<feature type="binding site" evidence="6">
    <location>
        <position position="42"/>
    </location>
    <ligand>
        <name>Mg(2+)</name>
        <dbReference type="ChEBI" id="CHEBI:18420"/>
        <label>1</label>
    </ligand>
</feature>
<dbReference type="Pfam" id="PF03372">
    <property type="entry name" value="Exo_endo_phos"/>
    <property type="match status" value="1"/>
</dbReference>
<dbReference type="GO" id="GO:0005634">
    <property type="term" value="C:nucleus"/>
    <property type="evidence" value="ECO:0007669"/>
    <property type="project" value="TreeGrafter"/>
</dbReference>
<feature type="active site" description="Proton donor/acceptor" evidence="5">
    <location>
        <position position="144"/>
    </location>
</feature>
<evidence type="ECO:0000313" key="10">
    <source>
        <dbReference type="Proteomes" id="UP000265515"/>
    </source>
</evidence>
<dbReference type="PANTHER" id="PTHR22748">
    <property type="entry name" value="AP ENDONUCLEASE"/>
    <property type="match status" value="1"/>
</dbReference>
<evidence type="ECO:0000256" key="5">
    <source>
        <dbReference type="PIRSR" id="PIRSR604808-1"/>
    </source>
</evidence>
<feature type="site" description="Transition state stabilizer" evidence="7">
    <location>
        <position position="146"/>
    </location>
</feature>
<evidence type="ECO:0000256" key="7">
    <source>
        <dbReference type="PIRSR" id="PIRSR604808-3"/>
    </source>
</evidence>
<dbReference type="AlphaFoldDB" id="A0A388KAN9"/>